<evidence type="ECO:0000256" key="1">
    <source>
        <dbReference type="SAM" id="MobiDB-lite"/>
    </source>
</evidence>
<feature type="compositionally biased region" description="Low complexity" evidence="1">
    <location>
        <begin position="13"/>
        <end position="34"/>
    </location>
</feature>
<feature type="region of interest" description="Disordered" evidence="1">
    <location>
        <begin position="655"/>
        <end position="694"/>
    </location>
</feature>
<keyword evidence="3" id="KW-1185">Reference proteome</keyword>
<protein>
    <submittedName>
        <fullName evidence="2">Uncharacterized protein</fullName>
    </submittedName>
</protein>
<feature type="compositionally biased region" description="Low complexity" evidence="1">
    <location>
        <begin position="1389"/>
        <end position="1398"/>
    </location>
</feature>
<dbReference type="EMBL" id="CAJPIZ010007362">
    <property type="protein sequence ID" value="CAG2110259.1"/>
    <property type="molecule type" value="Genomic_DNA"/>
</dbReference>
<feature type="region of interest" description="Disordered" evidence="1">
    <location>
        <begin position="1135"/>
        <end position="1181"/>
    </location>
</feature>
<feature type="region of interest" description="Disordered" evidence="1">
    <location>
        <begin position="269"/>
        <end position="305"/>
    </location>
</feature>
<feature type="compositionally biased region" description="Polar residues" evidence="1">
    <location>
        <begin position="1206"/>
        <end position="1226"/>
    </location>
</feature>
<feature type="compositionally biased region" description="Basic residues" evidence="1">
    <location>
        <begin position="857"/>
        <end position="869"/>
    </location>
</feature>
<gene>
    <name evidence="2" type="ORF">OSB1V03_LOCUS10244</name>
</gene>
<feature type="compositionally biased region" description="Acidic residues" evidence="1">
    <location>
        <begin position="566"/>
        <end position="576"/>
    </location>
</feature>
<feature type="compositionally biased region" description="Pro residues" evidence="1">
    <location>
        <begin position="1230"/>
        <end position="1240"/>
    </location>
</feature>
<feature type="region of interest" description="Disordered" evidence="1">
    <location>
        <begin position="1516"/>
        <end position="1572"/>
    </location>
</feature>
<feature type="non-terminal residue" evidence="2">
    <location>
        <position position="1"/>
    </location>
</feature>
<sequence>MSVLNGCLNKSPPNSANSITTTTATAAIKVKPTANKPPVPYKPPGLNQKSAPGKQTTQHQPSAPDSQGYQTGITKYTPTSVLEDNHDTGSIKSETSSLCRPLKFGGHTDGGGDDIPVDGNGNQLIDSPFIANPNDNVYKPCEQNSGTIGSRATRFPTLGQCSRGNNNDSQDSERTVCCHNLAIDLYNKALESAKRALPTKSSKQSRQQFPRSFGEDFESIGPEGFNYLDDGQTECSYDYRDIDYNRDSIIRPDVFAHMDVGVPVLVGDVDTGDESPRTADDLRRRYGLPDKPDRVQPYVPSGAPSKTCPISTAIPLSEFAVTKPIVQNKVLVVDGHQDTDGGVIVKASDSTGATVLSDIAPEPNPITATTVSHTQTVPERKASTSRPMVLALSAGHQTQIAFKPADNRQTLSAGSPVSATGELMDSMAKRTSQLIIDTAIHESIARRLTPSPSGAENQDNRSNESKADPKSKKSSADSATVAADKEVAKRERKLLEKRLKEEEKQRRKAEKLIRDEDRAEKKSLFARFRTEDRQKKKIQKKQKQFEKIRQKSMVNKSKNSLKSDDNVDIEADDEYEPSPVPPPTLTTGPTVDRFGRHTYEDIDAEPVVTSGGAVLTANTDVEVVAVDVQLVLEDVPVKYEYIENVREIGVTYMPSNDNSGAEDTDTETVQPVAKKGSKRGSKSPKPAAGAVKSSSFRALKSKVKDIFPAHKWTPKLVRKSGKHTGADITGHKKQQSVVPSIIVVEDPALLQHPEFVCVPSPTPTPTDFQREYENITGDTFNSDQTVPIGADSEPTYDMSTASGTSGATTVVGTAANSNTGASGATVSGMASQYETEEDDEEQQFLERVSRVEGAGGRAHKKHRQKSKARAKLDRLKAKAMESLPKITSIVPLMKDFVSARRTQSSTAADRRQHRDLEYERYRQIPTRYDSDFDCVSDSELCDSLNRRTGRMDGPEGRAEARHHVYEEMAATQERLDSYMSPVSGPLRPPRRFSGMKYAPKVASTPTLSTQVLVRVPKRSMVPPPRPPPPTPRPSIVVDNIDDDQRPALVRKQRVPADIYYTNVRLNYKPKRRFISGRARAATLAHRTHTVPTGMAYDSPKPLLPVPLKACQTRVQALNAYNTALAYGLKAQTLPPQSAPAGPPPLLAGATGATRNWTPTPPPRRGRSRRDPRSQTQAVDQSALDWQPFTWKWRRCRSLTELDVRNSRQSSPVATNRRPNSPNKGTGSSHPPLPPSVPPQPAKIIQTHSKRPTRPPPPTISHSMSASALSSGTCRHDRNARPLNDCLVSDSYHIYSSVCKGVDTSHTAGAQPTQHDWSRRPLPAPPRPPKPKARRSLSTTTRDASVSTQDIGLNAWCDRETQLDARNNSLWEDSVNGMDMLGDPNDPYRTPTNPLTPTTPTNPPHMAFGTAYDDGGDLTAAHTYTSSTTNWYDAEPPAPGNVPPRSPPAHRRDRDWDQDTINDDVSSIASNYQSFASEYTTRADDDDGDDNVDEVMDRYGDEQYGDREETPVAEVTDVDDVGGHVVAPPPQPLSSDYTPTVKTACKTAVRSQSTRAAPDAGSHSPGRRSLPTS</sequence>
<feature type="compositionally biased region" description="Polar residues" evidence="1">
    <location>
        <begin position="47"/>
        <end position="82"/>
    </location>
</feature>
<accession>A0A7R9KUT5</accession>
<feature type="region of interest" description="Disordered" evidence="1">
    <location>
        <begin position="1381"/>
        <end position="1413"/>
    </location>
</feature>
<feature type="compositionally biased region" description="Low complexity" evidence="1">
    <location>
        <begin position="1146"/>
        <end position="1157"/>
    </location>
</feature>
<name>A0A7R9KUT5_9ACAR</name>
<dbReference type="Proteomes" id="UP000759131">
    <property type="component" value="Unassembled WGS sequence"/>
</dbReference>
<feature type="region of interest" description="Disordered" evidence="1">
    <location>
        <begin position="1304"/>
        <end position="1345"/>
    </location>
</feature>
<feature type="region of interest" description="Disordered" evidence="1">
    <location>
        <begin position="445"/>
        <end position="488"/>
    </location>
</feature>
<feature type="region of interest" description="Disordered" evidence="1">
    <location>
        <begin position="1203"/>
        <end position="1279"/>
    </location>
</feature>
<feature type="compositionally biased region" description="Low complexity" evidence="1">
    <location>
        <begin position="1260"/>
        <end position="1270"/>
    </location>
</feature>
<feature type="compositionally biased region" description="Basic and acidic residues" evidence="1">
    <location>
        <begin position="274"/>
        <end position="294"/>
    </location>
</feature>
<dbReference type="OrthoDB" id="245697at2759"/>
<feature type="compositionally biased region" description="Basic and acidic residues" evidence="1">
    <location>
        <begin position="458"/>
        <end position="475"/>
    </location>
</feature>
<feature type="region of interest" description="Disordered" evidence="1">
    <location>
        <begin position="531"/>
        <end position="591"/>
    </location>
</feature>
<feature type="compositionally biased region" description="Polar residues" evidence="1">
    <location>
        <begin position="199"/>
        <end position="210"/>
    </location>
</feature>
<evidence type="ECO:0000313" key="3">
    <source>
        <dbReference type="Proteomes" id="UP000759131"/>
    </source>
</evidence>
<feature type="region of interest" description="Disordered" evidence="1">
    <location>
        <begin position="1"/>
        <end position="122"/>
    </location>
</feature>
<feature type="region of interest" description="Disordered" evidence="1">
    <location>
        <begin position="851"/>
        <end position="871"/>
    </location>
</feature>
<feature type="region of interest" description="Disordered" evidence="1">
    <location>
        <begin position="195"/>
        <end position="215"/>
    </location>
</feature>
<organism evidence="2">
    <name type="scientific">Medioppia subpectinata</name>
    <dbReference type="NCBI Taxonomy" id="1979941"/>
    <lineage>
        <taxon>Eukaryota</taxon>
        <taxon>Metazoa</taxon>
        <taxon>Ecdysozoa</taxon>
        <taxon>Arthropoda</taxon>
        <taxon>Chelicerata</taxon>
        <taxon>Arachnida</taxon>
        <taxon>Acari</taxon>
        <taxon>Acariformes</taxon>
        <taxon>Sarcoptiformes</taxon>
        <taxon>Oribatida</taxon>
        <taxon>Brachypylina</taxon>
        <taxon>Oppioidea</taxon>
        <taxon>Oppiidae</taxon>
        <taxon>Medioppia</taxon>
    </lineage>
</organism>
<dbReference type="EMBL" id="OC861937">
    <property type="protein sequence ID" value="CAD7629829.1"/>
    <property type="molecule type" value="Genomic_DNA"/>
</dbReference>
<feature type="compositionally biased region" description="Pro residues" evidence="1">
    <location>
        <begin position="1136"/>
        <end position="1145"/>
    </location>
</feature>
<feature type="region of interest" description="Disordered" evidence="1">
    <location>
        <begin position="1427"/>
        <end position="1457"/>
    </location>
</feature>
<evidence type="ECO:0000313" key="2">
    <source>
        <dbReference type="EMBL" id="CAD7629829.1"/>
    </source>
</evidence>
<feature type="compositionally biased region" description="Pro residues" evidence="1">
    <location>
        <begin position="1435"/>
        <end position="1446"/>
    </location>
</feature>
<reference evidence="2" key="1">
    <citation type="submission" date="2020-11" db="EMBL/GenBank/DDBJ databases">
        <authorList>
            <person name="Tran Van P."/>
        </authorList>
    </citation>
    <scope>NUCLEOTIDE SEQUENCE</scope>
</reference>
<feature type="compositionally biased region" description="Polar residues" evidence="1">
    <location>
        <begin position="1304"/>
        <end position="1314"/>
    </location>
</feature>
<proteinExistence type="predicted"/>